<evidence type="ECO:0000256" key="2">
    <source>
        <dbReference type="ARBA" id="ARBA00022679"/>
    </source>
</evidence>
<dbReference type="SUPFAM" id="SSF53335">
    <property type="entry name" value="S-adenosyl-L-methionine-dependent methyltransferases"/>
    <property type="match status" value="1"/>
</dbReference>
<keyword evidence="1 6" id="KW-0489">Methyltransferase</keyword>
<dbReference type="STRING" id="634430.SAMN04488241_102337"/>
<dbReference type="GO" id="GO:0016279">
    <property type="term" value="F:protein-lysine N-methyltransferase activity"/>
    <property type="evidence" value="ECO:0007669"/>
    <property type="project" value="InterPro"/>
</dbReference>
<organism evidence="6 7">
    <name type="scientific">Sphingomonas rubra</name>
    <dbReference type="NCBI Taxonomy" id="634430"/>
    <lineage>
        <taxon>Bacteria</taxon>
        <taxon>Pseudomonadati</taxon>
        <taxon>Pseudomonadota</taxon>
        <taxon>Alphaproteobacteria</taxon>
        <taxon>Sphingomonadales</taxon>
        <taxon>Sphingomonadaceae</taxon>
        <taxon>Sphingomonas</taxon>
    </lineage>
</organism>
<evidence type="ECO:0000256" key="1">
    <source>
        <dbReference type="ARBA" id="ARBA00022603"/>
    </source>
</evidence>
<dbReference type="PROSITE" id="PS51257">
    <property type="entry name" value="PROKAR_LIPOPROTEIN"/>
    <property type="match status" value="1"/>
</dbReference>
<proteinExistence type="predicted"/>
<dbReference type="AlphaFoldDB" id="A0A1I5QXJ3"/>
<protein>
    <submittedName>
        <fullName evidence="6">Methyltransferase domain-containing protein</fullName>
    </submittedName>
</protein>
<accession>A0A1I5QXJ3</accession>
<evidence type="ECO:0000313" key="6">
    <source>
        <dbReference type="EMBL" id="SFP50536.1"/>
    </source>
</evidence>
<feature type="domain" description="Methyltransferase" evidence="5">
    <location>
        <begin position="63"/>
        <end position="147"/>
    </location>
</feature>
<evidence type="ECO:0000256" key="3">
    <source>
        <dbReference type="ARBA" id="ARBA00022691"/>
    </source>
</evidence>
<name>A0A1I5QXJ3_9SPHN</name>
<evidence type="ECO:0000313" key="7">
    <source>
        <dbReference type="Proteomes" id="UP000199586"/>
    </source>
</evidence>
<keyword evidence="7" id="KW-1185">Reference proteome</keyword>
<keyword evidence="2 6" id="KW-0808">Transferase</keyword>
<feature type="chain" id="PRO_5011779630" evidence="4">
    <location>
        <begin position="23"/>
        <end position="268"/>
    </location>
</feature>
<dbReference type="PANTHER" id="PTHR13610:SF11">
    <property type="entry name" value="METHYLTRANSFERASE DOMAIN-CONTAINING PROTEIN"/>
    <property type="match status" value="1"/>
</dbReference>
<keyword evidence="4" id="KW-0732">Signal</keyword>
<dbReference type="OrthoDB" id="281208at2"/>
<dbReference type="PANTHER" id="PTHR13610">
    <property type="entry name" value="METHYLTRANSFERASE DOMAIN-CONTAINING PROTEIN"/>
    <property type="match status" value="1"/>
</dbReference>
<dbReference type="Pfam" id="PF13649">
    <property type="entry name" value="Methyltransf_25"/>
    <property type="match status" value="1"/>
</dbReference>
<gene>
    <name evidence="6" type="ORF">SAMN04488241_102337</name>
</gene>
<dbReference type="EMBL" id="FOXP01000002">
    <property type="protein sequence ID" value="SFP50536.1"/>
    <property type="molecule type" value="Genomic_DNA"/>
</dbReference>
<reference evidence="7" key="1">
    <citation type="submission" date="2016-10" db="EMBL/GenBank/DDBJ databases">
        <authorList>
            <person name="Varghese N."/>
            <person name="Submissions S."/>
        </authorList>
    </citation>
    <scope>NUCLEOTIDE SEQUENCE [LARGE SCALE GENOMIC DNA]</scope>
    <source>
        <strain evidence="7">CGMCC 1.9113</strain>
    </source>
</reference>
<dbReference type="InterPro" id="IPR029063">
    <property type="entry name" value="SAM-dependent_MTases_sf"/>
</dbReference>
<keyword evidence="3" id="KW-0949">S-adenosyl-L-methionine</keyword>
<sequence>MRRFAAALLCLAALAGCQVRQGGGGLTFSAPEPRADVPYVPTPDAVVAAMLDMAKVGPGDVLIDLGSGDGRIPIAAGERGARALGIEIDGDLVARARARARDRGVSERVDFRREDLFGVRLRDATVVTLYLLPAVNQRLRPKLLTELRPGTRIVSHAFDMGDWPAEEHRLVEEKHVYRWTVPATAGGDWRLVTADGRARALNLEQRFSAVSGTLDGRPLTGATLVGTQLSFTADGQRYRALVGDAAIEPDPAASPGTVRGWRATRVEG</sequence>
<evidence type="ECO:0000256" key="4">
    <source>
        <dbReference type="SAM" id="SignalP"/>
    </source>
</evidence>
<dbReference type="RefSeq" id="WP_093331566.1">
    <property type="nucleotide sequence ID" value="NZ_FOXP01000002.1"/>
</dbReference>
<dbReference type="Proteomes" id="UP000199586">
    <property type="component" value="Unassembled WGS sequence"/>
</dbReference>
<dbReference type="GO" id="GO:0032259">
    <property type="term" value="P:methylation"/>
    <property type="evidence" value="ECO:0007669"/>
    <property type="project" value="UniProtKB-KW"/>
</dbReference>
<dbReference type="Gene3D" id="3.40.50.150">
    <property type="entry name" value="Vaccinia Virus protein VP39"/>
    <property type="match status" value="1"/>
</dbReference>
<evidence type="ECO:0000259" key="5">
    <source>
        <dbReference type="Pfam" id="PF13649"/>
    </source>
</evidence>
<feature type="signal peptide" evidence="4">
    <location>
        <begin position="1"/>
        <end position="22"/>
    </location>
</feature>
<dbReference type="InterPro" id="IPR041698">
    <property type="entry name" value="Methyltransf_25"/>
</dbReference>
<dbReference type="InterPro" id="IPR026170">
    <property type="entry name" value="FAM173A/B"/>
</dbReference>